<gene>
    <name evidence="1" type="ORF">I6G66_07615</name>
</gene>
<dbReference type="Proteomes" id="UP000594778">
    <property type="component" value="Chromosome"/>
</dbReference>
<accession>A0A7T2W048</accession>
<dbReference type="RefSeq" id="WP_197956621.1">
    <property type="nucleotide sequence ID" value="NZ_CP065668.1"/>
</dbReference>
<name>A0A7T2W048_DELAC</name>
<dbReference type="AlphaFoldDB" id="A0A7T2W048"/>
<evidence type="ECO:0000313" key="2">
    <source>
        <dbReference type="Proteomes" id="UP000594778"/>
    </source>
</evidence>
<proteinExistence type="predicted"/>
<dbReference type="EMBL" id="CP065668">
    <property type="protein sequence ID" value="QPS09866.1"/>
    <property type="molecule type" value="Genomic_DNA"/>
</dbReference>
<sequence>MQDGHYAYVSIGEPSPVDEVPFVGQKETVYTELRRYGAGWNAACFDPGEGVKQSIDMAVCLLDPQRACVWRQLSSSRRAAASRMRAAAMCSGPIACDDISRRQGPIGRLRRIECLHQFSLETLQPLLIHSLHIAADQIPDVFAGVLAGTVFSSAGGQEVAQ</sequence>
<protein>
    <submittedName>
        <fullName evidence="1">Uncharacterized protein</fullName>
    </submittedName>
</protein>
<evidence type="ECO:0000313" key="1">
    <source>
        <dbReference type="EMBL" id="QPS09866.1"/>
    </source>
</evidence>
<reference evidence="1 2" key="1">
    <citation type="submission" date="2020-12" db="EMBL/GenBank/DDBJ databases">
        <title>FDA dAtabase for Regulatory Grade micrObial Sequences (FDA-ARGOS): Supporting development and validation of Infectious Disease Dx tests.</title>
        <authorList>
            <person name="Sproer C."/>
            <person name="Gronow S."/>
            <person name="Severitt S."/>
            <person name="Schroder I."/>
            <person name="Tallon L."/>
            <person name="Sadzewicz L."/>
            <person name="Zhao X."/>
            <person name="Boylan J."/>
            <person name="Ott S."/>
            <person name="Bowen H."/>
            <person name="Vavikolanu K."/>
            <person name="Mehta A."/>
            <person name="Aluvathingal J."/>
            <person name="Nadendla S."/>
            <person name="Lowell S."/>
            <person name="Myers T."/>
            <person name="Yan Y."/>
            <person name="Sichtig H."/>
        </authorList>
    </citation>
    <scope>NUCLEOTIDE SEQUENCE [LARGE SCALE GENOMIC DNA]</scope>
    <source>
        <strain evidence="1 2">FDAARGOS_909</strain>
    </source>
</reference>
<organism evidence="1 2">
    <name type="scientific">Delftia acidovorans</name>
    <name type="common">Pseudomonas acidovorans</name>
    <name type="synonym">Comamonas acidovorans</name>
    <dbReference type="NCBI Taxonomy" id="80866"/>
    <lineage>
        <taxon>Bacteria</taxon>
        <taxon>Pseudomonadati</taxon>
        <taxon>Pseudomonadota</taxon>
        <taxon>Betaproteobacteria</taxon>
        <taxon>Burkholderiales</taxon>
        <taxon>Comamonadaceae</taxon>
        <taxon>Delftia</taxon>
    </lineage>
</organism>